<dbReference type="KEGG" id="xoo:XOO1077"/>
<dbReference type="InterPro" id="IPR013319">
    <property type="entry name" value="GH11/12"/>
</dbReference>
<protein>
    <submittedName>
        <fullName evidence="3">Cellulase S</fullName>
    </submittedName>
</protein>
<keyword evidence="2" id="KW-0119">Carbohydrate metabolism</keyword>
<keyword evidence="4" id="KW-1185">Reference proteome</keyword>
<keyword evidence="2" id="KW-0378">Hydrolase</keyword>
<evidence type="ECO:0000256" key="2">
    <source>
        <dbReference type="RuleBase" id="RU361163"/>
    </source>
</evidence>
<dbReference type="SUPFAM" id="SSF49899">
    <property type="entry name" value="Concanavalin A-like lectins/glucanases"/>
    <property type="match status" value="1"/>
</dbReference>
<keyword evidence="2" id="KW-0624">Polysaccharide degradation</keyword>
<dbReference type="GO" id="GO:0008810">
    <property type="term" value="F:cellulase activity"/>
    <property type="evidence" value="ECO:0007669"/>
    <property type="project" value="InterPro"/>
</dbReference>
<dbReference type="HOGENOM" id="CLU_091719_0_0_6"/>
<proteinExistence type="inferred from homology"/>
<sequence>MTASARRQCADIRSVTHRRRLCRMREGRSPTALRHVDAGGLGWSIHFRSTSMHMHSRSHSPLFVHDGRLPRAAALALLLVATSASAYTGQTKVYGKQYAFNNNFNDANNTIQATFGSGSTPSLTISYNLSSGNLYGYPAICRGWHYTMNPATDSYFPHQVSKIGSLGGRLAFTTKGSGQTGDFAYDLFFRTDASKGNPQLEVMIWGANNSYPVGTLTTANAITLGGVTYDLWEGNNSAAGYYVYTFIPHGTAGNSNPLPAKGNVNVDVKAFLTKLQALREGDGRYNSSLYLQVVEAGFEVTGGMGTVSLTGSITAK</sequence>
<dbReference type="PANTHER" id="PTHR34002">
    <property type="entry name" value="BLR1656 PROTEIN"/>
    <property type="match status" value="1"/>
</dbReference>
<dbReference type="Proteomes" id="UP000006735">
    <property type="component" value="Chromosome"/>
</dbReference>
<gene>
    <name evidence="3" type="ordered locus">XOO1077</name>
</gene>
<evidence type="ECO:0000256" key="1">
    <source>
        <dbReference type="ARBA" id="ARBA00005519"/>
    </source>
</evidence>
<name>Q5H3Z0_XANOR</name>
<accession>Q5H3Z0</accession>
<dbReference type="Gene3D" id="2.60.120.180">
    <property type="match status" value="1"/>
</dbReference>
<comment type="similarity">
    <text evidence="1 2">Belongs to the glycosyl hydrolase 12 (cellulase H) family.</text>
</comment>
<dbReference type="Pfam" id="PF01670">
    <property type="entry name" value="Glyco_hydro_12"/>
    <property type="match status" value="1"/>
</dbReference>
<keyword evidence="2" id="KW-0326">Glycosidase</keyword>
<dbReference type="InterPro" id="IPR013320">
    <property type="entry name" value="ConA-like_dom_sf"/>
</dbReference>
<organism evidence="3 4">
    <name type="scientific">Xanthomonas oryzae pv. oryzae (strain KACC10331 / KXO85)</name>
    <dbReference type="NCBI Taxonomy" id="291331"/>
    <lineage>
        <taxon>Bacteria</taxon>
        <taxon>Pseudomonadati</taxon>
        <taxon>Pseudomonadota</taxon>
        <taxon>Gammaproteobacteria</taxon>
        <taxon>Lysobacterales</taxon>
        <taxon>Lysobacteraceae</taxon>
        <taxon>Xanthomonas</taxon>
    </lineage>
</organism>
<dbReference type="GO" id="GO:0000272">
    <property type="term" value="P:polysaccharide catabolic process"/>
    <property type="evidence" value="ECO:0007669"/>
    <property type="project" value="UniProtKB-KW"/>
</dbReference>
<dbReference type="InterPro" id="IPR002594">
    <property type="entry name" value="GH12"/>
</dbReference>
<dbReference type="AlphaFoldDB" id="Q5H3Z0"/>
<dbReference type="EMBL" id="AE013598">
    <property type="protein sequence ID" value="AAW74331.1"/>
    <property type="molecule type" value="Genomic_DNA"/>
</dbReference>
<evidence type="ECO:0000313" key="3">
    <source>
        <dbReference type="EMBL" id="AAW74331.1"/>
    </source>
</evidence>
<dbReference type="STRING" id="291331.XOO1077"/>
<reference evidence="3 4" key="1">
    <citation type="journal article" date="2005" name="Nucleic Acids Res.">
        <title>The genome sequence of Xanthomonas oryzae pathovar oryzae KACC10331, the bacterial blight pathogen of rice.</title>
        <authorList>
            <person name="Lee B.M."/>
            <person name="Park Y.J."/>
            <person name="Park D.S."/>
            <person name="Kang H.W."/>
            <person name="Kim J.G."/>
            <person name="Song E.S."/>
            <person name="Park I.C."/>
            <person name="Yoon U.H."/>
            <person name="Hahn J.H."/>
            <person name="Koo B.S."/>
            <person name="Lee G.B."/>
            <person name="Kim H."/>
            <person name="Park H.S."/>
            <person name="Yoon K.O."/>
            <person name="Kim J.H."/>
            <person name="Jung C.H."/>
            <person name="Koh N.H."/>
            <person name="Seo J.S."/>
            <person name="Go S.J."/>
        </authorList>
    </citation>
    <scope>NUCLEOTIDE SEQUENCE [LARGE SCALE GENOMIC DNA]</scope>
    <source>
        <strain evidence="4">KACC10331 / KXO85</strain>
    </source>
</reference>
<evidence type="ECO:0000313" key="4">
    <source>
        <dbReference type="Proteomes" id="UP000006735"/>
    </source>
</evidence>
<dbReference type="PANTHER" id="PTHR34002:SF9">
    <property type="entry name" value="XYLOGLUCAN-SPECIFIC ENDO-BETA-1,4-GLUCANASE A"/>
    <property type="match status" value="1"/>
</dbReference>